<dbReference type="STRING" id="392500.Swoo_0307"/>
<dbReference type="NCBIfam" id="NF040697">
    <property type="entry name" value="VPA1267_fam"/>
    <property type="match status" value="1"/>
</dbReference>
<reference evidence="2 3" key="1">
    <citation type="submission" date="2008-02" db="EMBL/GenBank/DDBJ databases">
        <title>Complete sequence of Shewanella woodyi ATCC 51908.</title>
        <authorList>
            <consortium name="US DOE Joint Genome Institute"/>
            <person name="Copeland A."/>
            <person name="Lucas S."/>
            <person name="Lapidus A."/>
            <person name="Glavina del Rio T."/>
            <person name="Dalin E."/>
            <person name="Tice H."/>
            <person name="Bruce D."/>
            <person name="Goodwin L."/>
            <person name="Pitluck S."/>
            <person name="Sims D."/>
            <person name="Brettin T."/>
            <person name="Detter J.C."/>
            <person name="Han C."/>
            <person name="Kuske C.R."/>
            <person name="Schmutz J."/>
            <person name="Larimer F."/>
            <person name="Land M."/>
            <person name="Hauser L."/>
            <person name="Kyrpides N."/>
            <person name="Lykidis A."/>
            <person name="Zhao J.-S."/>
            <person name="Richardson P."/>
        </authorList>
    </citation>
    <scope>NUCLEOTIDE SEQUENCE [LARGE SCALE GENOMIC DNA]</scope>
    <source>
        <strain evidence="3">ATCC 51908 / MS32</strain>
    </source>
</reference>
<feature type="coiled-coil region" evidence="1">
    <location>
        <begin position="88"/>
        <end position="129"/>
    </location>
</feature>
<dbReference type="eggNOG" id="ENOG5032S4J">
    <property type="taxonomic scope" value="Bacteria"/>
</dbReference>
<proteinExistence type="predicted"/>
<evidence type="ECO:0000313" key="3">
    <source>
        <dbReference type="Proteomes" id="UP000002168"/>
    </source>
</evidence>
<dbReference type="Proteomes" id="UP000002168">
    <property type="component" value="Chromosome"/>
</dbReference>
<protein>
    <submittedName>
        <fullName evidence="2">Uncharacterized protein</fullName>
    </submittedName>
</protein>
<dbReference type="InterPro" id="IPR049841">
    <property type="entry name" value="VPA1267-like"/>
</dbReference>
<name>B1KNB1_SHEWM</name>
<gene>
    <name evidence="2" type="ordered locus">Swoo_0307</name>
</gene>
<keyword evidence="3" id="KW-1185">Reference proteome</keyword>
<dbReference type="KEGG" id="swd:Swoo_0307"/>
<accession>B1KNB1</accession>
<evidence type="ECO:0000313" key="2">
    <source>
        <dbReference type="EMBL" id="ACA84608.1"/>
    </source>
</evidence>
<dbReference type="EMBL" id="CP000961">
    <property type="protein sequence ID" value="ACA84608.1"/>
    <property type="molecule type" value="Genomic_DNA"/>
</dbReference>
<keyword evidence="1" id="KW-0175">Coiled coil</keyword>
<organism evidence="2 3">
    <name type="scientific">Shewanella woodyi (strain ATCC 51908 / MS32)</name>
    <dbReference type="NCBI Taxonomy" id="392500"/>
    <lineage>
        <taxon>Bacteria</taxon>
        <taxon>Pseudomonadati</taxon>
        <taxon>Pseudomonadota</taxon>
        <taxon>Gammaproteobacteria</taxon>
        <taxon>Alteromonadales</taxon>
        <taxon>Shewanellaceae</taxon>
        <taxon>Shewanella</taxon>
    </lineage>
</organism>
<sequence>MANGIQLAQENVERFELWIASQTDSDFKQIVYRGRLNRAEVAKGAGFAKSVLRQNPRIKHLLEELELNLRKRAVLPESIETKNQSKAYDQTENKSIREKQRLTSLEQEMIALKAENTLLRRKLSRFEELSSVLADLGRLPS</sequence>
<dbReference type="RefSeq" id="WP_012322957.1">
    <property type="nucleotide sequence ID" value="NC_010506.1"/>
</dbReference>
<dbReference type="HOGENOM" id="CLU_1824010_0_0_6"/>
<dbReference type="AlphaFoldDB" id="B1KNB1"/>
<evidence type="ECO:0000256" key="1">
    <source>
        <dbReference type="SAM" id="Coils"/>
    </source>
</evidence>